<dbReference type="Proteomes" id="UP000775872">
    <property type="component" value="Unassembled WGS sequence"/>
</dbReference>
<dbReference type="AlphaFoldDB" id="A0A9N9ZMF4"/>
<evidence type="ECO:0000313" key="3">
    <source>
        <dbReference type="Proteomes" id="UP000775872"/>
    </source>
</evidence>
<reference evidence="2 3" key="2">
    <citation type="submission" date="2021-10" db="EMBL/GenBank/DDBJ databases">
        <authorList>
            <person name="Piombo E."/>
        </authorList>
    </citation>
    <scope>NUCLEOTIDE SEQUENCE [LARGE SCALE GENOMIC DNA]</scope>
</reference>
<sequence length="385" mass="44095">MSESDMLHLHVRRGYRTPFIGVTFKDHSPTVNLMKILRKAWLLRLDEKITADPMHTGVHNLVRYLNETPEEELLKRRDNYRDNTNRAQRRAIYVMWNHLFHNISNFLVNVNCNNGIFTPPSHGSLQIQFPEEGEEGERVKVAEFSHKTHLLILPAFMDPGTKVEVTIGDEQEPPQQREEGINMTAFEFDATETEWEYLGTDIYLVKANQKIRVYVPREAEKAGKLAAVLVYGKYDENFADPKDREHMRLHELYDHETSDEIHEQLKRTRWAGTGNASDERELCSEVLAIRKWVEDSKKRSVEEADEEDGKDGEEEGEDDEEGGGNEDGDDEEQGEQNDDAPGTDQDRASHKQPGEVVVLSSSMRTAEQERVCSKAPSVMAVLSSK</sequence>
<evidence type="ECO:0000313" key="2">
    <source>
        <dbReference type="EMBL" id="CAH0058218.1"/>
    </source>
</evidence>
<accession>A0A9N9ZMF4</accession>
<feature type="region of interest" description="Disordered" evidence="1">
    <location>
        <begin position="297"/>
        <end position="385"/>
    </location>
</feature>
<comment type="caution">
    <text evidence="2">The sequence shown here is derived from an EMBL/GenBank/DDBJ whole genome shotgun (WGS) entry which is preliminary data.</text>
</comment>
<evidence type="ECO:0000256" key="1">
    <source>
        <dbReference type="SAM" id="MobiDB-lite"/>
    </source>
</evidence>
<keyword evidence="3" id="KW-1185">Reference proteome</keyword>
<organism evidence="2 3">
    <name type="scientific">Clonostachys solani</name>
    <dbReference type="NCBI Taxonomy" id="160281"/>
    <lineage>
        <taxon>Eukaryota</taxon>
        <taxon>Fungi</taxon>
        <taxon>Dikarya</taxon>
        <taxon>Ascomycota</taxon>
        <taxon>Pezizomycotina</taxon>
        <taxon>Sordariomycetes</taxon>
        <taxon>Hypocreomycetidae</taxon>
        <taxon>Hypocreales</taxon>
        <taxon>Bionectriaceae</taxon>
        <taxon>Clonostachys</taxon>
    </lineage>
</organism>
<dbReference type="EMBL" id="CABFOC020000082">
    <property type="protein sequence ID" value="CAH0058218.1"/>
    <property type="molecule type" value="Genomic_DNA"/>
</dbReference>
<protein>
    <submittedName>
        <fullName evidence="2">Uncharacterized protein</fullName>
    </submittedName>
</protein>
<feature type="compositionally biased region" description="Acidic residues" evidence="1">
    <location>
        <begin position="303"/>
        <end position="338"/>
    </location>
</feature>
<feature type="compositionally biased region" description="Basic and acidic residues" evidence="1">
    <location>
        <begin position="344"/>
        <end position="353"/>
    </location>
</feature>
<name>A0A9N9ZMF4_9HYPO</name>
<gene>
    <name evidence="2" type="ORF">CSOL1703_00008696</name>
</gene>
<reference evidence="3" key="1">
    <citation type="submission" date="2019-06" db="EMBL/GenBank/DDBJ databases">
        <authorList>
            <person name="Broberg M."/>
        </authorList>
    </citation>
    <scope>NUCLEOTIDE SEQUENCE [LARGE SCALE GENOMIC DNA]</scope>
</reference>
<dbReference type="OrthoDB" id="5137189at2759"/>
<proteinExistence type="predicted"/>